<dbReference type="PANTHER" id="PTHR43364">
    <property type="entry name" value="NADH-SPECIFIC METHYLGLYOXAL REDUCTASE-RELATED"/>
    <property type="match status" value="1"/>
</dbReference>
<sequence>MNLMQEDLKMPKIALGTWAWGESKSANKVFGNSLTANDLEPIFNKGMELGLNLWDTAAVYNDGDSEAILGKFVKGIDRDKVILSTKFTPQIADDSDKAVENMFDGSANRLNTNFVDIYWIHNDADVDKWTREIIPLAKEGKIKYIGVSNHNLEEIKRADEILHEAGFKISAVQNHFSILDRTSETSGIIDYCKENDISFFSYMVLEQGALSGKYDTKHPFPEGSERAQVYNDKLDKLENLINGMREIAQKHNVDVAQIPTAWAVAKNTIPIIGATKVKHIEDAAEASEVKLTISEVAKLDELGNKTAVNTTRVWEQNM</sequence>
<gene>
    <name evidence="4" type="ORF">G6534_01810</name>
</gene>
<dbReference type="Gene3D" id="3.20.20.100">
    <property type="entry name" value="NADP-dependent oxidoreductase domain"/>
    <property type="match status" value="1"/>
</dbReference>
<keyword evidence="5" id="KW-1185">Reference proteome</keyword>
<evidence type="ECO:0000256" key="1">
    <source>
        <dbReference type="ARBA" id="ARBA00023002"/>
    </source>
</evidence>
<dbReference type="EMBL" id="CP049366">
    <property type="protein sequence ID" value="QMT83460.1"/>
    <property type="molecule type" value="Genomic_DNA"/>
</dbReference>
<feature type="coiled-coil region" evidence="2">
    <location>
        <begin position="227"/>
        <end position="254"/>
    </location>
</feature>
<dbReference type="RefSeq" id="WP_182083076.1">
    <property type="nucleotide sequence ID" value="NZ_CP049366.1"/>
</dbReference>
<name>A0A7L7KUH2_9LACO</name>
<dbReference type="InterPro" id="IPR023210">
    <property type="entry name" value="NADP_OxRdtase_dom"/>
</dbReference>
<dbReference type="GO" id="GO:0016491">
    <property type="term" value="F:oxidoreductase activity"/>
    <property type="evidence" value="ECO:0007669"/>
    <property type="project" value="UniProtKB-KW"/>
</dbReference>
<dbReference type="PANTHER" id="PTHR43364:SF4">
    <property type="entry name" value="NAD(P)-LINKED OXIDOREDUCTASE SUPERFAMILY PROTEIN"/>
    <property type="match status" value="1"/>
</dbReference>
<keyword evidence="2" id="KW-0175">Coiled coil</keyword>
<evidence type="ECO:0000313" key="4">
    <source>
        <dbReference type="EMBL" id="QMT83460.1"/>
    </source>
</evidence>
<feature type="domain" description="NADP-dependent oxidoreductase" evidence="3">
    <location>
        <begin position="12"/>
        <end position="302"/>
    </location>
</feature>
<dbReference type="CDD" id="cd19103">
    <property type="entry name" value="AKR_unchar"/>
    <property type="match status" value="1"/>
</dbReference>
<dbReference type="Proteomes" id="UP000514410">
    <property type="component" value="Chromosome"/>
</dbReference>
<organism evidence="4 5">
    <name type="scientific">Companilactobacillus pabuli</name>
    <dbReference type="NCBI Taxonomy" id="2714036"/>
    <lineage>
        <taxon>Bacteria</taxon>
        <taxon>Bacillati</taxon>
        <taxon>Bacillota</taxon>
        <taxon>Bacilli</taxon>
        <taxon>Lactobacillales</taxon>
        <taxon>Lactobacillaceae</taxon>
        <taxon>Companilactobacillus</taxon>
    </lineage>
</organism>
<keyword evidence="1" id="KW-0560">Oxidoreductase</keyword>
<proteinExistence type="predicted"/>
<dbReference type="KEGG" id="cpab:G6534_01810"/>
<dbReference type="AlphaFoldDB" id="A0A7L7KUH2"/>
<dbReference type="InterPro" id="IPR050523">
    <property type="entry name" value="AKR_Detox_Biosynth"/>
</dbReference>
<reference evidence="4 5" key="1">
    <citation type="submission" date="2020-02" db="EMBL/GenBank/DDBJ databases">
        <title>Complete Genome Sequence of Lactobacillus sp. NFFJ11 Isolated from animal feed.</title>
        <authorList>
            <person name="Jung J.Y."/>
        </authorList>
    </citation>
    <scope>NUCLEOTIDE SEQUENCE [LARGE SCALE GENOMIC DNA]</scope>
    <source>
        <strain evidence="4 5">NFFJ11</strain>
    </source>
</reference>
<accession>A0A7L7KUH2</accession>
<evidence type="ECO:0000256" key="2">
    <source>
        <dbReference type="SAM" id="Coils"/>
    </source>
</evidence>
<dbReference type="InterPro" id="IPR036812">
    <property type="entry name" value="NAD(P)_OxRdtase_dom_sf"/>
</dbReference>
<dbReference type="Pfam" id="PF00248">
    <property type="entry name" value="Aldo_ket_red"/>
    <property type="match status" value="1"/>
</dbReference>
<evidence type="ECO:0000259" key="3">
    <source>
        <dbReference type="Pfam" id="PF00248"/>
    </source>
</evidence>
<dbReference type="GO" id="GO:0005829">
    <property type="term" value="C:cytosol"/>
    <property type="evidence" value="ECO:0007669"/>
    <property type="project" value="TreeGrafter"/>
</dbReference>
<evidence type="ECO:0000313" key="5">
    <source>
        <dbReference type="Proteomes" id="UP000514410"/>
    </source>
</evidence>
<protein>
    <submittedName>
        <fullName evidence="4">Aldo/keto reductase</fullName>
    </submittedName>
</protein>
<dbReference type="SUPFAM" id="SSF51430">
    <property type="entry name" value="NAD(P)-linked oxidoreductase"/>
    <property type="match status" value="1"/>
</dbReference>